<dbReference type="GO" id="GO:0004803">
    <property type="term" value="F:transposase activity"/>
    <property type="evidence" value="ECO:0007669"/>
    <property type="project" value="InterPro"/>
</dbReference>
<dbReference type="InterPro" id="IPR047650">
    <property type="entry name" value="Transpos_IS110"/>
</dbReference>
<evidence type="ECO:0000259" key="2">
    <source>
        <dbReference type="Pfam" id="PF01548"/>
    </source>
</evidence>
<dbReference type="InterPro" id="IPR002525">
    <property type="entry name" value="Transp_IS110-like_N"/>
</dbReference>
<feature type="domain" description="Transposase IS116/IS110/IS902 C-terminal" evidence="3">
    <location>
        <begin position="223"/>
        <end position="297"/>
    </location>
</feature>
<dbReference type="GO" id="GO:0003677">
    <property type="term" value="F:DNA binding"/>
    <property type="evidence" value="ECO:0007669"/>
    <property type="project" value="InterPro"/>
</dbReference>
<dbReference type="AlphaFoldDB" id="A0A1I4S211"/>
<dbReference type="Pfam" id="PF01548">
    <property type="entry name" value="DEDD_Tnp_IS110"/>
    <property type="match status" value="1"/>
</dbReference>
<organism evidence="4 5">
    <name type="scientific">Nitrosomonas nitrosa</name>
    <dbReference type="NCBI Taxonomy" id="52442"/>
    <lineage>
        <taxon>Bacteria</taxon>
        <taxon>Pseudomonadati</taxon>
        <taxon>Pseudomonadota</taxon>
        <taxon>Betaproteobacteria</taxon>
        <taxon>Nitrosomonadales</taxon>
        <taxon>Nitrosomonadaceae</taxon>
        <taxon>Nitrosomonas</taxon>
    </lineage>
</organism>
<accession>A0A1I4S211</accession>
<proteinExistence type="predicted"/>
<protein>
    <submittedName>
        <fullName evidence="4">Transposase</fullName>
    </submittedName>
</protein>
<dbReference type="NCBIfam" id="NF033542">
    <property type="entry name" value="transpos_IS110"/>
    <property type="match status" value="1"/>
</dbReference>
<feature type="domain" description="Transposase IS110-like N-terminal" evidence="2">
    <location>
        <begin position="17"/>
        <end position="158"/>
    </location>
</feature>
<reference evidence="4 5" key="1">
    <citation type="submission" date="2016-10" db="EMBL/GenBank/DDBJ databases">
        <authorList>
            <person name="de Groot N.N."/>
        </authorList>
    </citation>
    <scope>NUCLEOTIDE SEQUENCE [LARGE SCALE GENOMIC DNA]</scope>
    <source>
        <strain evidence="4 5">Nm146</strain>
    </source>
</reference>
<dbReference type="Pfam" id="PF02371">
    <property type="entry name" value="Transposase_20"/>
    <property type="match status" value="1"/>
</dbReference>
<gene>
    <name evidence="4" type="ORF">SAMN05421880_12221</name>
</gene>
<dbReference type="InterPro" id="IPR003346">
    <property type="entry name" value="Transposase_20"/>
</dbReference>
<evidence type="ECO:0000259" key="3">
    <source>
        <dbReference type="Pfam" id="PF02371"/>
    </source>
</evidence>
<evidence type="ECO:0000313" key="5">
    <source>
        <dbReference type="Proteomes" id="UP000199561"/>
    </source>
</evidence>
<feature type="coiled-coil region" evidence="1">
    <location>
        <begin position="198"/>
        <end position="225"/>
    </location>
</feature>
<sequence>MRVSTKTERIAMLKRMGVDSSKHYLHVHGVDAHERVVLVKTLRREEFLVWAANVPKCVIGFEACSSSHYWARELSKLGHEVKVMAAEYVLPYRKSRKGKNDANDAEAICEAAGRPNMRFVTVKCEEQQSLLALHRLRSGLVDDRTALIGQIRGLLAEFGIWIGQTPDKLENWFSKQAEELAQLPLLARTGIELARTHWKTLDQRIEELDKQIKQVAKKNEATERLQKIVGVGMITASAITATIIDGRQFKNGREFAASIGLVPSQHSTGGKVKLGRITKRGDSYLRYLLVQGARSAFIAARRRKPEKLTRLERWMLALNARVGYYKTLVAIANKHARIIWAVLAKGEAFDPEYGESQPA</sequence>
<dbReference type="PANTHER" id="PTHR33055">
    <property type="entry name" value="TRANSPOSASE FOR INSERTION SEQUENCE ELEMENT IS1111A"/>
    <property type="match status" value="1"/>
</dbReference>
<keyword evidence="5" id="KW-1185">Reference proteome</keyword>
<dbReference type="GO" id="GO:0006313">
    <property type="term" value="P:DNA transposition"/>
    <property type="evidence" value="ECO:0007669"/>
    <property type="project" value="InterPro"/>
</dbReference>
<keyword evidence="1" id="KW-0175">Coiled coil</keyword>
<name>A0A1I4S211_9PROT</name>
<dbReference type="STRING" id="52442.SAMN05421880_12221"/>
<evidence type="ECO:0000256" key="1">
    <source>
        <dbReference type="SAM" id="Coils"/>
    </source>
</evidence>
<dbReference type="PANTHER" id="PTHR33055:SF3">
    <property type="entry name" value="PUTATIVE TRANSPOSASE FOR IS117-RELATED"/>
    <property type="match status" value="1"/>
</dbReference>
<dbReference type="Proteomes" id="UP000199561">
    <property type="component" value="Unassembled WGS sequence"/>
</dbReference>
<evidence type="ECO:0000313" key="4">
    <source>
        <dbReference type="EMBL" id="SFM58557.1"/>
    </source>
</evidence>
<dbReference type="EMBL" id="FOUF01000022">
    <property type="protein sequence ID" value="SFM58557.1"/>
    <property type="molecule type" value="Genomic_DNA"/>
</dbReference>